<name>A0ABY2BTK0_9ACTN</name>
<dbReference type="Proteomes" id="UP000295818">
    <property type="component" value="Unassembled WGS sequence"/>
</dbReference>
<evidence type="ECO:0000256" key="1">
    <source>
        <dbReference type="SAM" id="MobiDB-lite"/>
    </source>
</evidence>
<protein>
    <submittedName>
        <fullName evidence="4">Uncharacterized protein with FMN-binding domain</fullName>
    </submittedName>
</protein>
<dbReference type="SMART" id="SM00900">
    <property type="entry name" value="FMN_bind"/>
    <property type="match status" value="1"/>
</dbReference>
<feature type="domain" description="FMN-binding" evidence="3">
    <location>
        <begin position="95"/>
        <end position="172"/>
    </location>
</feature>
<evidence type="ECO:0000313" key="4">
    <source>
        <dbReference type="EMBL" id="TCO31363.1"/>
    </source>
</evidence>
<dbReference type="InterPro" id="IPR007329">
    <property type="entry name" value="FMN-bd"/>
</dbReference>
<keyword evidence="5" id="KW-1185">Reference proteome</keyword>
<evidence type="ECO:0000256" key="2">
    <source>
        <dbReference type="SAM" id="SignalP"/>
    </source>
</evidence>
<organism evidence="4 5">
    <name type="scientific">Kribbella orskensis</name>
    <dbReference type="NCBI Taxonomy" id="2512216"/>
    <lineage>
        <taxon>Bacteria</taxon>
        <taxon>Bacillati</taxon>
        <taxon>Actinomycetota</taxon>
        <taxon>Actinomycetes</taxon>
        <taxon>Propionibacteriales</taxon>
        <taxon>Kribbellaceae</taxon>
        <taxon>Kribbella</taxon>
    </lineage>
</organism>
<accession>A0ABY2BTK0</accession>
<keyword evidence="2" id="KW-0732">Signal</keyword>
<dbReference type="Gene3D" id="3.90.1010.20">
    <property type="match status" value="1"/>
</dbReference>
<comment type="caution">
    <text evidence="4">The sequence shown here is derived from an EMBL/GenBank/DDBJ whole genome shotgun (WGS) entry which is preliminary data.</text>
</comment>
<evidence type="ECO:0000259" key="3">
    <source>
        <dbReference type="SMART" id="SM00900"/>
    </source>
</evidence>
<dbReference type="EMBL" id="SLWM01000001">
    <property type="protein sequence ID" value="TCO31363.1"/>
    <property type="molecule type" value="Genomic_DNA"/>
</dbReference>
<gene>
    <name evidence="4" type="ORF">EV644_1013</name>
</gene>
<evidence type="ECO:0000313" key="5">
    <source>
        <dbReference type="Proteomes" id="UP000295818"/>
    </source>
</evidence>
<dbReference type="RefSeq" id="WP_241997903.1">
    <property type="nucleotide sequence ID" value="NZ_SLWM01000001.1"/>
</dbReference>
<feature type="region of interest" description="Disordered" evidence="1">
    <location>
        <begin position="40"/>
        <end position="89"/>
    </location>
</feature>
<proteinExistence type="predicted"/>
<feature type="chain" id="PRO_5045305932" evidence="2">
    <location>
        <begin position="26"/>
        <end position="178"/>
    </location>
</feature>
<dbReference type="Pfam" id="PF04205">
    <property type="entry name" value="FMN_bind"/>
    <property type="match status" value="1"/>
</dbReference>
<feature type="signal peptide" evidence="2">
    <location>
        <begin position="1"/>
        <end position="25"/>
    </location>
</feature>
<reference evidence="4 5" key="1">
    <citation type="journal article" date="2015" name="Stand. Genomic Sci.">
        <title>Genomic Encyclopedia of Bacterial and Archaeal Type Strains, Phase III: the genomes of soil and plant-associated and newly described type strains.</title>
        <authorList>
            <person name="Whitman W.B."/>
            <person name="Woyke T."/>
            <person name="Klenk H.P."/>
            <person name="Zhou Y."/>
            <person name="Lilburn T.G."/>
            <person name="Beck B.J."/>
            <person name="De Vos P."/>
            <person name="Vandamme P."/>
            <person name="Eisen J.A."/>
            <person name="Garrity G."/>
            <person name="Hugenholtz P."/>
            <person name="Kyrpides N.C."/>
        </authorList>
    </citation>
    <scope>NUCLEOTIDE SEQUENCE [LARGE SCALE GENOMIC DNA]</scope>
    <source>
        <strain evidence="4 5">VKM Ac-2538</strain>
    </source>
</reference>
<sequence>MRRGIKLVMATATVVVVGLAVRASAQPQLATDVVSSVQAGRPLQVPARPTSPSPDRSGAPTPPPSRPSPTVHAAARPSPSKSGSVTVAGDVVRTEYGPVQVEISLRSGRIARARALARPSGDGQTDAINSYAVPHLDQETLAAQSARIDTVSGATFTSEGYRQSLQSALDAAHRAGAR</sequence>